<dbReference type="PROSITE" id="PS00109">
    <property type="entry name" value="PROTEIN_KINASE_TYR"/>
    <property type="match status" value="1"/>
</dbReference>
<accession>A0A3N4LEM5</accession>
<dbReference type="InterPro" id="IPR011009">
    <property type="entry name" value="Kinase-like_dom_sf"/>
</dbReference>
<evidence type="ECO:0000256" key="3">
    <source>
        <dbReference type="ARBA" id="ARBA00048679"/>
    </source>
</evidence>
<dbReference type="Gene3D" id="1.10.510.10">
    <property type="entry name" value="Transferase(Phosphotransferase) domain 1"/>
    <property type="match status" value="1"/>
</dbReference>
<dbReference type="Proteomes" id="UP000267821">
    <property type="component" value="Unassembled WGS sequence"/>
</dbReference>
<dbReference type="EC" id="2.7.11.1" evidence="1"/>
<keyword evidence="6" id="KW-1185">Reference proteome</keyword>
<evidence type="ECO:0000259" key="4">
    <source>
        <dbReference type="Pfam" id="PF20713"/>
    </source>
</evidence>
<dbReference type="Pfam" id="PF20713">
    <property type="entry name" value="DUF6826"/>
    <property type="match status" value="1"/>
</dbReference>
<dbReference type="AlphaFoldDB" id="A0A3N4LEM5"/>
<dbReference type="InParanoid" id="A0A3N4LEM5"/>
<evidence type="ECO:0000313" key="5">
    <source>
        <dbReference type="EMBL" id="RPB19929.1"/>
    </source>
</evidence>
<evidence type="ECO:0000256" key="2">
    <source>
        <dbReference type="ARBA" id="ARBA00047899"/>
    </source>
</evidence>
<proteinExistence type="predicted"/>
<gene>
    <name evidence="5" type="ORF">L211DRAFT_581077</name>
</gene>
<evidence type="ECO:0000313" key="6">
    <source>
        <dbReference type="Proteomes" id="UP000267821"/>
    </source>
</evidence>
<dbReference type="InterPro" id="IPR008266">
    <property type="entry name" value="Tyr_kinase_AS"/>
</dbReference>
<dbReference type="InterPro" id="IPR049229">
    <property type="entry name" value="DUF6826"/>
</dbReference>
<sequence>MLKAKALPMKRGMRTEEEMYKPTYQALKTLCVGVKIFQTTNTTFLDGTAPDFVFCLEEASDAHHWAVYGVLELKAKDKILNSKANLGQLTNYLLKLAPLQPERTEFWGILSNLATSTVLIMGTPTMPGDGYSFKQFDNIKFEQAIHFIRSSTSSDADSFMVPHLLPFHPSLGQYYQRWASSRKWMIAEFALRPHDSHNITGSPAQCVARMVVKASIPNANGKHAKLHHLNELQNLRLIANTEPTAPCSIPKLVWDPVKGILNGTPDHVQFGITPVGQPISVNVFANAAQFNSAMDKLLDGLNWLHTNAKIIHRDLRLANVVYDMALQTPVLIDYDCAWRIPEENAEVEVVARTFYVGGIICIPRRVLKDYKLAKQIATKKPAMLTKIHYLPLPADDLCAYILFIIALIFPGRFSEFREYEILIDGPEGQVRIEELDRLITDVINSPVWGKWWNSAEKNDVNALRSMVAEVAVWPWVPPRLSVFTDGGSV</sequence>
<feature type="domain" description="DUF6826" evidence="4">
    <location>
        <begin position="36"/>
        <end position="103"/>
    </location>
</feature>
<dbReference type="SUPFAM" id="SSF56112">
    <property type="entry name" value="Protein kinase-like (PK-like)"/>
    <property type="match status" value="1"/>
</dbReference>
<organism evidence="5 6">
    <name type="scientific">Terfezia boudieri ATCC MYA-4762</name>
    <dbReference type="NCBI Taxonomy" id="1051890"/>
    <lineage>
        <taxon>Eukaryota</taxon>
        <taxon>Fungi</taxon>
        <taxon>Dikarya</taxon>
        <taxon>Ascomycota</taxon>
        <taxon>Pezizomycotina</taxon>
        <taxon>Pezizomycetes</taxon>
        <taxon>Pezizales</taxon>
        <taxon>Pezizaceae</taxon>
        <taxon>Terfezia</taxon>
    </lineage>
</organism>
<comment type="catalytic activity">
    <reaction evidence="3">
        <text>L-seryl-[protein] + ATP = O-phospho-L-seryl-[protein] + ADP + H(+)</text>
        <dbReference type="Rhea" id="RHEA:17989"/>
        <dbReference type="Rhea" id="RHEA-COMP:9863"/>
        <dbReference type="Rhea" id="RHEA-COMP:11604"/>
        <dbReference type="ChEBI" id="CHEBI:15378"/>
        <dbReference type="ChEBI" id="CHEBI:29999"/>
        <dbReference type="ChEBI" id="CHEBI:30616"/>
        <dbReference type="ChEBI" id="CHEBI:83421"/>
        <dbReference type="ChEBI" id="CHEBI:456216"/>
        <dbReference type="EC" id="2.7.11.1"/>
    </reaction>
</comment>
<reference evidence="5 6" key="1">
    <citation type="journal article" date="2018" name="Nat. Ecol. Evol.">
        <title>Pezizomycetes genomes reveal the molecular basis of ectomycorrhizal truffle lifestyle.</title>
        <authorList>
            <person name="Murat C."/>
            <person name="Payen T."/>
            <person name="Noel B."/>
            <person name="Kuo A."/>
            <person name="Morin E."/>
            <person name="Chen J."/>
            <person name="Kohler A."/>
            <person name="Krizsan K."/>
            <person name="Balestrini R."/>
            <person name="Da Silva C."/>
            <person name="Montanini B."/>
            <person name="Hainaut M."/>
            <person name="Levati E."/>
            <person name="Barry K.W."/>
            <person name="Belfiori B."/>
            <person name="Cichocki N."/>
            <person name="Clum A."/>
            <person name="Dockter R.B."/>
            <person name="Fauchery L."/>
            <person name="Guy J."/>
            <person name="Iotti M."/>
            <person name="Le Tacon F."/>
            <person name="Lindquist E.A."/>
            <person name="Lipzen A."/>
            <person name="Malagnac F."/>
            <person name="Mello A."/>
            <person name="Molinier V."/>
            <person name="Miyauchi S."/>
            <person name="Poulain J."/>
            <person name="Riccioni C."/>
            <person name="Rubini A."/>
            <person name="Sitrit Y."/>
            <person name="Splivallo R."/>
            <person name="Traeger S."/>
            <person name="Wang M."/>
            <person name="Zifcakova L."/>
            <person name="Wipf D."/>
            <person name="Zambonelli A."/>
            <person name="Paolocci F."/>
            <person name="Nowrousian M."/>
            <person name="Ottonello S."/>
            <person name="Baldrian P."/>
            <person name="Spatafora J.W."/>
            <person name="Henrissat B."/>
            <person name="Nagy L.G."/>
            <person name="Aury J.M."/>
            <person name="Wincker P."/>
            <person name="Grigoriev I.V."/>
            <person name="Bonfante P."/>
            <person name="Martin F.M."/>
        </authorList>
    </citation>
    <scope>NUCLEOTIDE SEQUENCE [LARGE SCALE GENOMIC DNA]</scope>
    <source>
        <strain evidence="5 6">ATCC MYA-4762</strain>
    </source>
</reference>
<dbReference type="GO" id="GO:0004674">
    <property type="term" value="F:protein serine/threonine kinase activity"/>
    <property type="evidence" value="ECO:0007669"/>
    <property type="project" value="UniProtKB-EC"/>
</dbReference>
<evidence type="ECO:0000256" key="1">
    <source>
        <dbReference type="ARBA" id="ARBA00012513"/>
    </source>
</evidence>
<name>A0A3N4LEM5_9PEZI</name>
<dbReference type="EMBL" id="ML121581">
    <property type="protein sequence ID" value="RPB19929.1"/>
    <property type="molecule type" value="Genomic_DNA"/>
</dbReference>
<protein>
    <recommendedName>
        <fullName evidence="1">non-specific serine/threonine protein kinase</fullName>
        <ecNumber evidence="1">2.7.11.1</ecNumber>
    </recommendedName>
</protein>
<dbReference type="OrthoDB" id="4062651at2759"/>
<comment type="catalytic activity">
    <reaction evidence="2">
        <text>L-threonyl-[protein] + ATP = O-phospho-L-threonyl-[protein] + ADP + H(+)</text>
        <dbReference type="Rhea" id="RHEA:46608"/>
        <dbReference type="Rhea" id="RHEA-COMP:11060"/>
        <dbReference type="Rhea" id="RHEA-COMP:11605"/>
        <dbReference type="ChEBI" id="CHEBI:15378"/>
        <dbReference type="ChEBI" id="CHEBI:30013"/>
        <dbReference type="ChEBI" id="CHEBI:30616"/>
        <dbReference type="ChEBI" id="CHEBI:61977"/>
        <dbReference type="ChEBI" id="CHEBI:456216"/>
        <dbReference type="EC" id="2.7.11.1"/>
    </reaction>
</comment>